<sequence>MKKTALASAISLAVMSGSAWAVPCDVLGPTGKPIAPFDKEAGVTCSTTTVEGQFILDKTSVKAGETINLAILGLNTVGEVDRFGEDGGSILMAVISTTQGLIPIGGEAMPAQGSPNSGQTPSDSIGNGSFVNRQGQPSANPDDYRTTRVVKLENGNGEINVYYQPNSNPTVGGRITVKLQERESTANGGIRVNTIKEVVKDITIAPPASNPFALNVSEFNYGFNDTAGQMDTDPSDGIHGQMTAGAVGAGAEVVVTALNQRAGGSVNLTLTPMGKGAPITTTGSMINGTATVSLPSITKAGDYYIKAEMTFTGEDGATKTVSSVGLDSVDKVTVISTGAPKALSLTSNKERITQVGQGAAIKVKYLDEYGNTTTNRAGGSYTVSIKEANNNAGSMTAVLDAYGNHDTIVLGDQAGEISVATGVLSLAASATGLSTSSVVSLNVVDKVFNVTVQPEFAAGSMVIANNQVVAVHVDKDPGATNPVSIKNVGTDEASEALRDPTTGTVRAVFKKVGHGPYMVSDRAGEYAQILVDGATIIPGTPVSLEIRNAHNEVVDSVLTSLLPGNTGLQTVLPEKAVRLQDQHGNPVTGAPAGKFTLTSAVSGAVVSYPAGAASATPTGYETVLVDYPVAAAGTGETPLTVNLTAPGFTKATTIKTTLPEIITFKFIKTYVEQSTIPVNSKVAMSVELLDQNGDAVQGTNSIRFVVNGTEGDTITAPVVREVMADGSRGDIIAPNRIINFDGGKKVFEVNGGQTTGQFTLTFVDPTGSVESAVRQFQVTQELKNECTPTNLAGCKTEATCNAVGGAYAGKVCSAPPPIGAEGINSKGEPVTVPAGTVFKGGYSINGGPITNPAVSADPKAIVKIVGSVEAADAHVGTNADVLVLYAGVPLGKELEVQDVFVLENSGASISPWDGTVEGIGAFETKALGKYNVFNIFETPEGGFGVEGELYLLLAYRLNDGVVMYGRDLLQLKIDDPRTN</sequence>
<comment type="caution">
    <text evidence="3">The sequence shown here is derived from an EMBL/GenBank/DDBJ whole genome shotgun (WGS) entry which is preliminary data.</text>
</comment>
<keyword evidence="2" id="KW-0732">Signal</keyword>
<evidence type="ECO:0000256" key="2">
    <source>
        <dbReference type="SAM" id="SignalP"/>
    </source>
</evidence>
<gene>
    <name evidence="3" type="ORF">TPSD3_04680</name>
</gene>
<evidence type="ECO:0000256" key="1">
    <source>
        <dbReference type="SAM" id="MobiDB-lite"/>
    </source>
</evidence>
<dbReference type="RefSeq" id="WP_086487437.1">
    <property type="nucleotide sequence ID" value="NZ_MSLT01000007.1"/>
</dbReference>
<name>A0A251XAJ9_9GAMM</name>
<proteinExistence type="predicted"/>
<feature type="chain" id="PRO_5012626024" description="Big-1 domain-containing protein" evidence="2">
    <location>
        <begin position="22"/>
        <end position="979"/>
    </location>
</feature>
<feature type="signal peptide" evidence="2">
    <location>
        <begin position="1"/>
        <end position="21"/>
    </location>
</feature>
<protein>
    <recommendedName>
        <fullName evidence="5">Big-1 domain-containing protein</fullName>
    </recommendedName>
</protein>
<dbReference type="AlphaFoldDB" id="A0A251XAJ9"/>
<evidence type="ECO:0000313" key="3">
    <source>
        <dbReference type="EMBL" id="OUD15001.1"/>
    </source>
</evidence>
<evidence type="ECO:0008006" key="5">
    <source>
        <dbReference type="Google" id="ProtNLM"/>
    </source>
</evidence>
<keyword evidence="4" id="KW-1185">Reference proteome</keyword>
<dbReference type="EMBL" id="MSLT01000007">
    <property type="protein sequence ID" value="OUD15001.1"/>
    <property type="molecule type" value="Genomic_DNA"/>
</dbReference>
<feature type="region of interest" description="Disordered" evidence="1">
    <location>
        <begin position="106"/>
        <end position="145"/>
    </location>
</feature>
<reference evidence="3 4" key="1">
    <citation type="submission" date="2016-12" db="EMBL/GenBank/DDBJ databases">
        <title>Thioflexothrix psekupsii D3 genome sequencing and assembly.</title>
        <authorList>
            <person name="Fomenkov A."/>
            <person name="Vincze T."/>
            <person name="Grabovich M."/>
            <person name="Anton B.P."/>
            <person name="Dubinina G."/>
            <person name="Orlova M."/>
            <person name="Belousova E."/>
            <person name="Roberts R.J."/>
        </authorList>
    </citation>
    <scope>NUCLEOTIDE SEQUENCE [LARGE SCALE GENOMIC DNA]</scope>
    <source>
        <strain evidence="3">D3</strain>
    </source>
</reference>
<organism evidence="3 4">
    <name type="scientific">Thioflexithrix psekupsensis</name>
    <dbReference type="NCBI Taxonomy" id="1570016"/>
    <lineage>
        <taxon>Bacteria</taxon>
        <taxon>Pseudomonadati</taxon>
        <taxon>Pseudomonadota</taxon>
        <taxon>Gammaproteobacteria</taxon>
        <taxon>Thiotrichales</taxon>
        <taxon>Thioflexithrix</taxon>
    </lineage>
</organism>
<dbReference type="Proteomes" id="UP000194798">
    <property type="component" value="Unassembled WGS sequence"/>
</dbReference>
<feature type="compositionally biased region" description="Polar residues" evidence="1">
    <location>
        <begin position="113"/>
        <end position="139"/>
    </location>
</feature>
<accession>A0A251XAJ9</accession>
<evidence type="ECO:0000313" key="4">
    <source>
        <dbReference type="Proteomes" id="UP000194798"/>
    </source>
</evidence>
<dbReference type="OrthoDB" id="5622837at2"/>